<keyword evidence="5" id="KW-1185">Reference proteome</keyword>
<feature type="domain" description="Pseudouridine synthase I TruA alpha/beta" evidence="3">
    <location>
        <begin position="9"/>
        <end position="103"/>
    </location>
</feature>
<evidence type="ECO:0000256" key="1">
    <source>
        <dbReference type="HAMAP-Rule" id="MF_00171"/>
    </source>
</evidence>
<reference evidence="5" key="1">
    <citation type="journal article" date="2019" name="Int. J. Syst. Evol. Microbiol.">
        <title>The Global Catalogue of Microorganisms (GCM) 10K type strain sequencing project: providing services to taxonomists for standard genome sequencing and annotation.</title>
        <authorList>
            <consortium name="The Broad Institute Genomics Platform"/>
            <consortium name="The Broad Institute Genome Sequencing Center for Infectious Disease"/>
            <person name="Wu L."/>
            <person name="Ma J."/>
        </authorList>
    </citation>
    <scope>NUCLEOTIDE SEQUENCE [LARGE SCALE GENOMIC DNA]</scope>
    <source>
        <strain evidence="5">LMG 24813</strain>
    </source>
</reference>
<dbReference type="PANTHER" id="PTHR11142">
    <property type="entry name" value="PSEUDOURIDYLATE SYNTHASE"/>
    <property type="match status" value="1"/>
</dbReference>
<dbReference type="RefSeq" id="WP_217962444.1">
    <property type="nucleotide sequence ID" value="NZ_JAHTBN010000001.1"/>
</dbReference>
<comment type="catalytic activity">
    <reaction evidence="1 2">
        <text>uridine(38/39/40) in tRNA = pseudouridine(38/39/40) in tRNA</text>
        <dbReference type="Rhea" id="RHEA:22376"/>
        <dbReference type="Rhea" id="RHEA-COMP:10085"/>
        <dbReference type="Rhea" id="RHEA-COMP:10087"/>
        <dbReference type="ChEBI" id="CHEBI:65314"/>
        <dbReference type="ChEBI" id="CHEBI:65315"/>
        <dbReference type="EC" id="5.4.99.12"/>
    </reaction>
</comment>
<name>A0ABV8NV34_9BURK</name>
<keyword evidence="1 2" id="KW-0413">Isomerase</keyword>
<keyword evidence="1 2" id="KW-0819">tRNA processing</keyword>
<dbReference type="PIRSF" id="PIRSF001430">
    <property type="entry name" value="tRNA_psdUrid_synth"/>
    <property type="match status" value="1"/>
</dbReference>
<feature type="binding site" evidence="1">
    <location>
        <position position="110"/>
    </location>
    <ligand>
        <name>substrate</name>
    </ligand>
</feature>
<gene>
    <name evidence="1 4" type="primary">truA</name>
    <name evidence="4" type="ORF">ACFOY1_02780</name>
</gene>
<comment type="subunit">
    <text evidence="1">Homodimer.</text>
</comment>
<dbReference type="InterPro" id="IPR001406">
    <property type="entry name" value="PsdUridine_synth_TruA"/>
</dbReference>
<dbReference type="Pfam" id="PF01416">
    <property type="entry name" value="PseudoU_synth_1"/>
    <property type="match status" value="2"/>
</dbReference>
<protein>
    <recommendedName>
        <fullName evidence="1">tRNA pseudouridine synthase A</fullName>
        <ecNumber evidence="1">5.4.99.12</ecNumber>
    </recommendedName>
    <alternativeName>
        <fullName evidence="1">tRNA pseudouridine(38-40) synthase</fullName>
    </alternativeName>
    <alternativeName>
        <fullName evidence="1">tRNA pseudouridylate synthase I</fullName>
    </alternativeName>
    <alternativeName>
        <fullName evidence="1">tRNA-uridine isomerase I</fullName>
    </alternativeName>
</protein>
<proteinExistence type="inferred from homology"/>
<comment type="function">
    <text evidence="1">Formation of pseudouridine at positions 38, 39 and 40 in the anticodon stem and loop of transfer RNAs.</text>
</comment>
<dbReference type="EC" id="5.4.99.12" evidence="1"/>
<evidence type="ECO:0000313" key="5">
    <source>
        <dbReference type="Proteomes" id="UP001595848"/>
    </source>
</evidence>
<dbReference type="CDD" id="cd02570">
    <property type="entry name" value="PseudoU_synth_EcTruA"/>
    <property type="match status" value="1"/>
</dbReference>
<organism evidence="4 5">
    <name type="scientific">Candidimonas humi</name>
    <dbReference type="NCBI Taxonomy" id="683355"/>
    <lineage>
        <taxon>Bacteria</taxon>
        <taxon>Pseudomonadati</taxon>
        <taxon>Pseudomonadota</taxon>
        <taxon>Betaproteobacteria</taxon>
        <taxon>Burkholderiales</taxon>
        <taxon>Alcaligenaceae</taxon>
        <taxon>Candidimonas</taxon>
    </lineage>
</organism>
<comment type="similarity">
    <text evidence="1 2">Belongs to the tRNA pseudouridine synthase TruA family.</text>
</comment>
<dbReference type="Proteomes" id="UP001595848">
    <property type="component" value="Unassembled WGS sequence"/>
</dbReference>
<comment type="caution">
    <text evidence="4">The sequence shown here is derived from an EMBL/GenBank/DDBJ whole genome shotgun (WGS) entry which is preliminary data.</text>
</comment>
<evidence type="ECO:0000313" key="4">
    <source>
        <dbReference type="EMBL" id="MFC4199868.1"/>
    </source>
</evidence>
<dbReference type="PANTHER" id="PTHR11142:SF0">
    <property type="entry name" value="TRNA PSEUDOURIDINE SYNTHASE-LIKE 1"/>
    <property type="match status" value="1"/>
</dbReference>
<comment type="caution">
    <text evidence="1">Lacks conserved residue(s) required for the propagation of feature annotation.</text>
</comment>
<evidence type="ECO:0000256" key="2">
    <source>
        <dbReference type="RuleBase" id="RU003792"/>
    </source>
</evidence>
<dbReference type="GO" id="GO:0160147">
    <property type="term" value="F:tRNA pseudouridine(38-40) synthase activity"/>
    <property type="evidence" value="ECO:0007669"/>
    <property type="project" value="UniProtKB-EC"/>
</dbReference>
<dbReference type="InterPro" id="IPR020097">
    <property type="entry name" value="PsdUridine_synth_TruA_a/b_dom"/>
</dbReference>
<accession>A0ABV8NV34</accession>
<sequence>MTRMALGVSYDGASWHGWQTQPGGQTVQDALEAALSEFLAEPASTICAGRTDTGVHALGQVVHLDTVAQRRDESWVRGLNALLPSSIAVQWAQVVPDDFHARFSALSRSYIYILRNARVRSPLAHGRVGWVARPLAMEPMAQAAAHLLGEHDFSSFRSSQCQAASPVRTLHALDIERRGDYFIFTLRANAFLHHMVRNLIGALVYIGLGRQPADWMLDLLAQKDRRLAAPTFAPDGLYFAQVEYPARHGLPASSAQDALARIPAW</sequence>
<evidence type="ECO:0000259" key="3">
    <source>
        <dbReference type="Pfam" id="PF01416"/>
    </source>
</evidence>
<dbReference type="NCBIfam" id="TIGR00071">
    <property type="entry name" value="hisT_truA"/>
    <property type="match status" value="1"/>
</dbReference>
<feature type="domain" description="Pseudouridine synthase I TruA alpha/beta" evidence="3">
    <location>
        <begin position="143"/>
        <end position="245"/>
    </location>
</feature>
<dbReference type="EMBL" id="JBHSBV010000001">
    <property type="protein sequence ID" value="MFC4199868.1"/>
    <property type="molecule type" value="Genomic_DNA"/>
</dbReference>
<feature type="active site" description="Nucleophile" evidence="1">
    <location>
        <position position="52"/>
    </location>
</feature>
<dbReference type="HAMAP" id="MF_00171">
    <property type="entry name" value="TruA"/>
    <property type="match status" value="1"/>
</dbReference>